<accession>A0ABW4K2X6</accession>
<dbReference type="InterPro" id="IPR050469">
    <property type="entry name" value="Diguanylate_Cyclase"/>
</dbReference>
<sequence>MGLDNYTLIVVMGSMISLIAAGLFVIWLQDREKTALLLWGGGMALRVPALALMLGRGTLEPVYSITLSNMLFMLALGLSWAGARSWAEKRIDGIVVLMPVCLWVLFSLFETLYAHGPNRVLVYSMITGLFMLATAGEVLQVRGSSRTLRAVLALCLSLCAAQNLVRGLTSFGVTWEGNLIAGDPSLPITLVGMILFCFASATVVTALYWESHLQDIKHEAIRDPLTGLLNRRGFLERTAAVSRRDGDPTVLLLLDLDHFKRINDRYGHPTGDAAICHFAAFLQKNLPETAVVARIGGEEFAVFLPVVSASTGELIGRRLVERLADHPLRHEGTSLSLTVSCGLASTRRIETRLHALMKTADMALYQAKDGGRNRLCGLDHDSGGQVRASVGRETSASAEAGEPLRQGASISLVP</sequence>
<dbReference type="CDD" id="cd01949">
    <property type="entry name" value="GGDEF"/>
    <property type="match status" value="1"/>
</dbReference>
<dbReference type="Proteomes" id="UP001597327">
    <property type="component" value="Unassembled WGS sequence"/>
</dbReference>
<dbReference type="NCBIfam" id="TIGR00254">
    <property type="entry name" value="GGDEF"/>
    <property type="match status" value="1"/>
</dbReference>
<feature type="transmembrane region" description="Helical" evidence="3">
    <location>
        <begin position="94"/>
        <end position="114"/>
    </location>
</feature>
<dbReference type="SUPFAM" id="SSF55073">
    <property type="entry name" value="Nucleotide cyclase"/>
    <property type="match status" value="1"/>
</dbReference>
<dbReference type="Gene3D" id="3.30.70.270">
    <property type="match status" value="1"/>
</dbReference>
<dbReference type="RefSeq" id="WP_188318844.1">
    <property type="nucleotide sequence ID" value="NZ_JBHUFA010000012.1"/>
</dbReference>
<feature type="transmembrane region" description="Helical" evidence="3">
    <location>
        <begin position="188"/>
        <end position="209"/>
    </location>
</feature>
<dbReference type="InterPro" id="IPR029787">
    <property type="entry name" value="Nucleotide_cyclase"/>
</dbReference>
<dbReference type="InterPro" id="IPR000160">
    <property type="entry name" value="GGDEF_dom"/>
</dbReference>
<reference evidence="6" key="1">
    <citation type="journal article" date="2019" name="Int. J. Syst. Evol. Microbiol.">
        <title>The Global Catalogue of Microorganisms (GCM) 10K type strain sequencing project: providing services to taxonomists for standard genome sequencing and annotation.</title>
        <authorList>
            <consortium name="The Broad Institute Genomics Platform"/>
            <consortium name="The Broad Institute Genome Sequencing Center for Infectious Disease"/>
            <person name="Wu L."/>
            <person name="Ma J."/>
        </authorList>
    </citation>
    <scope>NUCLEOTIDE SEQUENCE [LARGE SCALE GENOMIC DNA]</scope>
    <source>
        <strain evidence="6">JCM 3369</strain>
    </source>
</reference>
<dbReference type="EMBL" id="JBHUFA010000012">
    <property type="protein sequence ID" value="MFD1696875.1"/>
    <property type="molecule type" value="Genomic_DNA"/>
</dbReference>
<evidence type="ECO:0000256" key="3">
    <source>
        <dbReference type="SAM" id="Phobius"/>
    </source>
</evidence>
<gene>
    <name evidence="5" type="ORF">ACFSC7_15255</name>
</gene>
<organism evidence="5 6">
    <name type="scientific">Roseibium aestuarii</name>
    <dbReference type="NCBI Taxonomy" id="2600299"/>
    <lineage>
        <taxon>Bacteria</taxon>
        <taxon>Pseudomonadati</taxon>
        <taxon>Pseudomonadota</taxon>
        <taxon>Alphaproteobacteria</taxon>
        <taxon>Hyphomicrobiales</taxon>
        <taxon>Stappiaceae</taxon>
        <taxon>Roseibium</taxon>
    </lineage>
</organism>
<feature type="transmembrane region" description="Helical" evidence="3">
    <location>
        <begin position="61"/>
        <end position="82"/>
    </location>
</feature>
<evidence type="ECO:0000256" key="1">
    <source>
        <dbReference type="ARBA" id="ARBA00012528"/>
    </source>
</evidence>
<feature type="transmembrane region" description="Helical" evidence="3">
    <location>
        <begin position="151"/>
        <end position="168"/>
    </location>
</feature>
<evidence type="ECO:0000313" key="5">
    <source>
        <dbReference type="EMBL" id="MFD1696875.1"/>
    </source>
</evidence>
<evidence type="ECO:0000259" key="4">
    <source>
        <dbReference type="PROSITE" id="PS50887"/>
    </source>
</evidence>
<evidence type="ECO:0000256" key="2">
    <source>
        <dbReference type="SAM" id="MobiDB-lite"/>
    </source>
</evidence>
<dbReference type="PROSITE" id="PS50887">
    <property type="entry name" value="GGDEF"/>
    <property type="match status" value="1"/>
</dbReference>
<dbReference type="EC" id="2.7.7.65" evidence="1"/>
<dbReference type="InterPro" id="IPR043128">
    <property type="entry name" value="Rev_trsase/Diguanyl_cyclase"/>
</dbReference>
<dbReference type="PANTHER" id="PTHR45138:SF24">
    <property type="entry name" value="DIGUANYLATE CYCLASE DGCC-RELATED"/>
    <property type="match status" value="1"/>
</dbReference>
<feature type="transmembrane region" description="Helical" evidence="3">
    <location>
        <begin position="120"/>
        <end position="139"/>
    </location>
</feature>
<keyword evidence="6" id="KW-1185">Reference proteome</keyword>
<feature type="region of interest" description="Disordered" evidence="2">
    <location>
        <begin position="390"/>
        <end position="414"/>
    </location>
</feature>
<feature type="transmembrane region" description="Helical" evidence="3">
    <location>
        <begin position="35"/>
        <end position="55"/>
    </location>
</feature>
<dbReference type="SMART" id="SM00267">
    <property type="entry name" value="GGDEF"/>
    <property type="match status" value="1"/>
</dbReference>
<keyword evidence="3" id="KW-0472">Membrane</keyword>
<feature type="domain" description="GGDEF" evidence="4">
    <location>
        <begin position="247"/>
        <end position="380"/>
    </location>
</feature>
<dbReference type="Pfam" id="PF00990">
    <property type="entry name" value="GGDEF"/>
    <property type="match status" value="1"/>
</dbReference>
<comment type="caution">
    <text evidence="5">The sequence shown here is derived from an EMBL/GenBank/DDBJ whole genome shotgun (WGS) entry which is preliminary data.</text>
</comment>
<evidence type="ECO:0000313" key="6">
    <source>
        <dbReference type="Proteomes" id="UP001597327"/>
    </source>
</evidence>
<proteinExistence type="predicted"/>
<dbReference type="PANTHER" id="PTHR45138">
    <property type="entry name" value="REGULATORY COMPONENTS OF SENSORY TRANSDUCTION SYSTEM"/>
    <property type="match status" value="1"/>
</dbReference>
<name>A0ABW4K2X6_9HYPH</name>
<keyword evidence="3" id="KW-1133">Transmembrane helix</keyword>
<keyword evidence="3" id="KW-0812">Transmembrane</keyword>
<feature type="transmembrane region" description="Helical" evidence="3">
    <location>
        <begin position="6"/>
        <end position="28"/>
    </location>
</feature>
<protein>
    <recommendedName>
        <fullName evidence="1">diguanylate cyclase</fullName>
        <ecNumber evidence="1">2.7.7.65</ecNumber>
    </recommendedName>
</protein>